<comment type="subunit">
    <text evidence="6">Homodimer.</text>
</comment>
<evidence type="ECO:0000313" key="8">
    <source>
        <dbReference type="EMBL" id="PJJ60582.1"/>
    </source>
</evidence>
<dbReference type="EC" id="1.6.5.-" evidence="6"/>
<comment type="caution">
    <text evidence="8">The sequence shown here is derived from an EMBL/GenBank/DDBJ whole genome shotgun (WGS) entry which is preliminary data.</text>
</comment>
<evidence type="ECO:0000259" key="7">
    <source>
        <dbReference type="Pfam" id="PF02525"/>
    </source>
</evidence>
<dbReference type="HAMAP" id="MF_01216">
    <property type="entry name" value="Azoreductase_type1"/>
    <property type="match status" value="1"/>
</dbReference>
<dbReference type="GO" id="GO:0016655">
    <property type="term" value="F:oxidoreductase activity, acting on NAD(P)H, quinone or similar compound as acceptor"/>
    <property type="evidence" value="ECO:0007669"/>
    <property type="project" value="InterPro"/>
</dbReference>
<evidence type="ECO:0000256" key="6">
    <source>
        <dbReference type="HAMAP-Rule" id="MF_01216"/>
    </source>
</evidence>
<dbReference type="InterPro" id="IPR023048">
    <property type="entry name" value="NADH:quinone_OxRdtase_FMN_depd"/>
</dbReference>
<name>A0A2M9BRR2_9BACT</name>
<dbReference type="GO" id="GO:0009055">
    <property type="term" value="F:electron transfer activity"/>
    <property type="evidence" value="ECO:0007669"/>
    <property type="project" value="UniProtKB-UniRule"/>
</dbReference>
<protein>
    <recommendedName>
        <fullName evidence="6">FMN dependent NADH:quinone oxidoreductase</fullName>
        <ecNumber evidence="6">1.6.5.-</ecNumber>
    </recommendedName>
    <alternativeName>
        <fullName evidence="6">Azo-dye reductase</fullName>
    </alternativeName>
    <alternativeName>
        <fullName evidence="6">FMN-dependent NADH-azo compound oxidoreductase</fullName>
    </alternativeName>
    <alternativeName>
        <fullName evidence="6">FMN-dependent NADH-azoreductase</fullName>
        <ecNumber evidence="6">1.7.1.17</ecNumber>
    </alternativeName>
</protein>
<comment type="caution">
    <text evidence="6">Lacks conserved residue(s) required for the propagation of feature annotation.</text>
</comment>
<evidence type="ECO:0000313" key="9">
    <source>
        <dbReference type="Proteomes" id="UP000228535"/>
    </source>
</evidence>
<dbReference type="InterPro" id="IPR050104">
    <property type="entry name" value="FMN-dep_NADH:Q_OxRdtase_AzoR1"/>
</dbReference>
<comment type="function">
    <text evidence="6">Also exhibits azoreductase activity. Catalyzes the reductive cleavage of the azo bond in aromatic azo compounds to the corresponding amines.</text>
</comment>
<dbReference type="InterPro" id="IPR003680">
    <property type="entry name" value="Flavodoxin_fold"/>
</dbReference>
<dbReference type="OrthoDB" id="9805013at2"/>
<reference evidence="8 9" key="1">
    <citation type="submission" date="2017-11" db="EMBL/GenBank/DDBJ databases">
        <title>Genomic Encyclopedia of Archaeal and Bacterial Type Strains, Phase II (KMG-II): From Individual Species to Whole Genera.</title>
        <authorList>
            <person name="Goeker M."/>
        </authorList>
    </citation>
    <scope>NUCLEOTIDE SEQUENCE [LARGE SCALE GENOMIC DNA]</scope>
    <source>
        <strain evidence="8 9">DSM 11115</strain>
    </source>
</reference>
<feature type="binding site" evidence="6">
    <location>
        <begin position="15"/>
        <end position="17"/>
    </location>
    <ligand>
        <name>FMN</name>
        <dbReference type="ChEBI" id="CHEBI:58210"/>
    </ligand>
</feature>
<dbReference type="GO" id="GO:0010181">
    <property type="term" value="F:FMN binding"/>
    <property type="evidence" value="ECO:0007669"/>
    <property type="project" value="UniProtKB-UniRule"/>
</dbReference>
<sequence>MHVLVVNSSGRTALSVSRQLVAELVTELVAQQPASRITYRDVAAGLPFVDEVMISGLYIAPDEQTAEQRQALRLSDQLVAEVQAADVLVIGVPIYNFSIPAALKAWIDQIVRAGLTFAFLESGYAGLLHGKKVYLVVASGAVEVGSSLDFATPYLQGLLAFIGLTDVEVISAAQLSLLGEQPIGAAREAIRQVHSVA</sequence>
<keyword evidence="1 6" id="KW-0285">Flavoprotein</keyword>
<comment type="catalytic activity">
    <reaction evidence="5">
        <text>N,N-dimethyl-1,4-phenylenediamine + anthranilate + 2 NAD(+) = 2-(4-dimethylaminophenyl)diazenylbenzoate + 2 NADH + 2 H(+)</text>
        <dbReference type="Rhea" id="RHEA:55872"/>
        <dbReference type="ChEBI" id="CHEBI:15378"/>
        <dbReference type="ChEBI" id="CHEBI:15783"/>
        <dbReference type="ChEBI" id="CHEBI:16567"/>
        <dbReference type="ChEBI" id="CHEBI:57540"/>
        <dbReference type="ChEBI" id="CHEBI:57945"/>
        <dbReference type="ChEBI" id="CHEBI:71579"/>
        <dbReference type="EC" id="1.7.1.17"/>
    </reaction>
    <physiologicalReaction direction="right-to-left" evidence="5">
        <dbReference type="Rhea" id="RHEA:55874"/>
    </physiologicalReaction>
</comment>
<gene>
    <name evidence="6" type="primary">azoR</name>
    <name evidence="8" type="ORF">CLV45_2011</name>
</gene>
<comment type="catalytic activity">
    <reaction evidence="6">
        <text>2 a quinone + NADH + H(+) = 2 a 1,4-benzosemiquinone + NAD(+)</text>
        <dbReference type="Rhea" id="RHEA:65952"/>
        <dbReference type="ChEBI" id="CHEBI:15378"/>
        <dbReference type="ChEBI" id="CHEBI:57540"/>
        <dbReference type="ChEBI" id="CHEBI:57945"/>
        <dbReference type="ChEBI" id="CHEBI:132124"/>
        <dbReference type="ChEBI" id="CHEBI:134225"/>
    </reaction>
</comment>
<keyword evidence="3 6" id="KW-0560">Oxidoreductase</keyword>
<organism evidence="8 9">
    <name type="scientific">Hymenobacter chitinivorans DSM 11115</name>
    <dbReference type="NCBI Taxonomy" id="1121954"/>
    <lineage>
        <taxon>Bacteria</taxon>
        <taxon>Pseudomonadati</taxon>
        <taxon>Bacteroidota</taxon>
        <taxon>Cytophagia</taxon>
        <taxon>Cytophagales</taxon>
        <taxon>Hymenobacteraceae</taxon>
        <taxon>Hymenobacter</taxon>
    </lineage>
</organism>
<dbReference type="Gene3D" id="3.40.50.360">
    <property type="match status" value="1"/>
</dbReference>
<dbReference type="EMBL" id="PGFA01000001">
    <property type="protein sequence ID" value="PJJ60582.1"/>
    <property type="molecule type" value="Genomic_DNA"/>
</dbReference>
<feature type="binding site" evidence="6">
    <location>
        <position position="9"/>
    </location>
    <ligand>
        <name>FMN</name>
        <dbReference type="ChEBI" id="CHEBI:58210"/>
    </ligand>
</feature>
<dbReference type="Proteomes" id="UP000228535">
    <property type="component" value="Unassembled WGS sequence"/>
</dbReference>
<comment type="function">
    <text evidence="6">Quinone reductase that provides resistance to thiol-specific stress caused by electrophilic quinones.</text>
</comment>
<keyword evidence="9" id="KW-1185">Reference proteome</keyword>
<evidence type="ECO:0000256" key="5">
    <source>
        <dbReference type="ARBA" id="ARBA00048542"/>
    </source>
</evidence>
<comment type="cofactor">
    <cofactor evidence="6">
        <name>FMN</name>
        <dbReference type="ChEBI" id="CHEBI:58210"/>
    </cofactor>
    <text evidence="6">Binds 1 FMN per subunit.</text>
</comment>
<dbReference type="Pfam" id="PF02525">
    <property type="entry name" value="Flavodoxin_2"/>
    <property type="match status" value="1"/>
</dbReference>
<dbReference type="PANTHER" id="PTHR43741">
    <property type="entry name" value="FMN-DEPENDENT NADH-AZOREDUCTASE 1"/>
    <property type="match status" value="1"/>
</dbReference>
<keyword evidence="4 6" id="KW-0520">NAD</keyword>
<dbReference type="GO" id="GO:0016652">
    <property type="term" value="F:oxidoreductase activity, acting on NAD(P)H as acceptor"/>
    <property type="evidence" value="ECO:0007669"/>
    <property type="project" value="UniProtKB-UniRule"/>
</dbReference>
<proteinExistence type="inferred from homology"/>
<dbReference type="AlphaFoldDB" id="A0A2M9BRR2"/>
<keyword evidence="2 6" id="KW-0288">FMN</keyword>
<accession>A0A2M9BRR2</accession>
<dbReference type="EC" id="1.7.1.17" evidence="6"/>
<dbReference type="InterPro" id="IPR029039">
    <property type="entry name" value="Flavoprotein-like_sf"/>
</dbReference>
<comment type="similarity">
    <text evidence="6">Belongs to the azoreductase type 1 family.</text>
</comment>
<evidence type="ECO:0000256" key="4">
    <source>
        <dbReference type="ARBA" id="ARBA00023027"/>
    </source>
</evidence>
<dbReference type="RefSeq" id="WP_100336225.1">
    <property type="nucleotide sequence ID" value="NZ_PGFA01000001.1"/>
</dbReference>
<dbReference type="PANTHER" id="PTHR43741:SF2">
    <property type="entry name" value="FMN-DEPENDENT NADH:QUINONE OXIDOREDUCTASE"/>
    <property type="match status" value="1"/>
</dbReference>
<evidence type="ECO:0000256" key="2">
    <source>
        <dbReference type="ARBA" id="ARBA00022643"/>
    </source>
</evidence>
<feature type="domain" description="Flavodoxin-like fold" evidence="7">
    <location>
        <begin position="1"/>
        <end position="191"/>
    </location>
</feature>
<dbReference type="SUPFAM" id="SSF52218">
    <property type="entry name" value="Flavoproteins"/>
    <property type="match status" value="1"/>
</dbReference>
<evidence type="ECO:0000256" key="3">
    <source>
        <dbReference type="ARBA" id="ARBA00023002"/>
    </source>
</evidence>
<evidence type="ECO:0000256" key="1">
    <source>
        <dbReference type="ARBA" id="ARBA00022630"/>
    </source>
</evidence>